<evidence type="ECO:0000256" key="4">
    <source>
        <dbReference type="ARBA" id="ARBA00022452"/>
    </source>
</evidence>
<evidence type="ECO:0000256" key="7">
    <source>
        <dbReference type="ARBA" id="ARBA00023237"/>
    </source>
</evidence>
<evidence type="ECO:0000313" key="8">
    <source>
        <dbReference type="EMBL" id="RZU38812.1"/>
    </source>
</evidence>
<sequence>MRSTLNERGQIMTSASAARRELRAAARLCLPLALLGSTFIPTLVAQQSSANPMQLTLDQAINLALRQNHSVHLRSLSVEQMQSKKDEARSNYLPQLKASGSVLHVTELAGVEIPAGAFGNYPSTGPVPAKSLFIDQGGFTGYTGGVGLEQPLTQLFRIHQANVAAKQDLLIAKTQLDQTQDAIALQVRQFYFNILINQQKLKASQDQLAAAQIKDEESRSEVAKGNALEISALQSKAAILQAQQESLTLRLQGNDLRRQLADVLGLPVDTPLDLDPGGAAVALDVPTRADAIRIALEQNQDLRAARQTLVKAQAGLAAAKDAYIPDVTALSRYSYQSGVPFLVHNFGTFGFSLSYDLFDGGRREAKVREARSEVHSAEVAVDKLQSEIEVQVHGIYDRVDELRQMVDVVGQVVKVRTEAARLADRQFEQTAALSSARSQTHADLASATASLLEASCGLSLADADLKRAIGQMPQ</sequence>
<keyword evidence="3" id="KW-0813">Transport</keyword>
<dbReference type="InterPro" id="IPR003423">
    <property type="entry name" value="OMP_efflux"/>
</dbReference>
<gene>
    <name evidence="8" type="ORF">BDD14_0093</name>
</gene>
<evidence type="ECO:0000256" key="5">
    <source>
        <dbReference type="ARBA" id="ARBA00022692"/>
    </source>
</evidence>
<dbReference type="GO" id="GO:0009279">
    <property type="term" value="C:cell outer membrane"/>
    <property type="evidence" value="ECO:0007669"/>
    <property type="project" value="UniProtKB-SubCell"/>
</dbReference>
<dbReference type="GO" id="GO:0015288">
    <property type="term" value="F:porin activity"/>
    <property type="evidence" value="ECO:0007669"/>
    <property type="project" value="TreeGrafter"/>
</dbReference>
<dbReference type="Pfam" id="PF02321">
    <property type="entry name" value="OEP"/>
    <property type="match status" value="2"/>
</dbReference>
<keyword evidence="4" id="KW-1134">Transmembrane beta strand</keyword>
<comment type="caution">
    <text evidence="8">The sequence shown here is derived from an EMBL/GenBank/DDBJ whole genome shotgun (WGS) entry which is preliminary data.</text>
</comment>
<dbReference type="SUPFAM" id="SSF56954">
    <property type="entry name" value="Outer membrane efflux proteins (OEP)"/>
    <property type="match status" value="1"/>
</dbReference>
<evidence type="ECO:0000256" key="3">
    <source>
        <dbReference type="ARBA" id="ARBA00022448"/>
    </source>
</evidence>
<dbReference type="EMBL" id="SHKW01000001">
    <property type="protein sequence ID" value="RZU38812.1"/>
    <property type="molecule type" value="Genomic_DNA"/>
</dbReference>
<evidence type="ECO:0000256" key="6">
    <source>
        <dbReference type="ARBA" id="ARBA00023136"/>
    </source>
</evidence>
<dbReference type="PANTHER" id="PTHR30026">
    <property type="entry name" value="OUTER MEMBRANE PROTEIN TOLC"/>
    <property type="match status" value="1"/>
</dbReference>
<reference evidence="8 9" key="1">
    <citation type="submission" date="2019-02" db="EMBL/GenBank/DDBJ databases">
        <title>Genomic Encyclopedia of Archaeal and Bacterial Type Strains, Phase II (KMG-II): from individual species to whole genera.</title>
        <authorList>
            <person name="Goeker M."/>
        </authorList>
    </citation>
    <scope>NUCLEOTIDE SEQUENCE [LARGE SCALE GENOMIC DNA]</scope>
    <source>
        <strain evidence="8 9">DSM 18101</strain>
    </source>
</reference>
<dbReference type="RefSeq" id="WP_165419835.1">
    <property type="nucleotide sequence ID" value="NZ_SHKW01000001.1"/>
</dbReference>
<keyword evidence="7" id="KW-0998">Cell outer membrane</keyword>
<dbReference type="AlphaFoldDB" id="A0A4Q7YM58"/>
<proteinExistence type="inferred from homology"/>
<comment type="subcellular location">
    <subcellularLocation>
        <location evidence="1">Cell outer membrane</location>
    </subcellularLocation>
</comment>
<evidence type="ECO:0000313" key="9">
    <source>
        <dbReference type="Proteomes" id="UP000292958"/>
    </source>
</evidence>
<dbReference type="GO" id="GO:0015562">
    <property type="term" value="F:efflux transmembrane transporter activity"/>
    <property type="evidence" value="ECO:0007669"/>
    <property type="project" value="InterPro"/>
</dbReference>
<dbReference type="Gene3D" id="1.20.1600.10">
    <property type="entry name" value="Outer membrane efflux proteins (OEP)"/>
    <property type="match status" value="1"/>
</dbReference>
<protein>
    <submittedName>
        <fullName evidence="8">Outer membrane protein TolC</fullName>
    </submittedName>
</protein>
<dbReference type="PANTHER" id="PTHR30026:SF20">
    <property type="entry name" value="OUTER MEMBRANE PROTEIN TOLC"/>
    <property type="match status" value="1"/>
</dbReference>
<dbReference type="InterPro" id="IPR051906">
    <property type="entry name" value="TolC-like"/>
</dbReference>
<evidence type="ECO:0000256" key="2">
    <source>
        <dbReference type="ARBA" id="ARBA00007613"/>
    </source>
</evidence>
<accession>A0A4Q7YM58</accession>
<name>A0A4Q7YM58_9BACT</name>
<keyword evidence="5" id="KW-0812">Transmembrane</keyword>
<keyword evidence="9" id="KW-1185">Reference proteome</keyword>
<organism evidence="8 9">
    <name type="scientific">Edaphobacter modestus</name>
    <dbReference type="NCBI Taxonomy" id="388466"/>
    <lineage>
        <taxon>Bacteria</taxon>
        <taxon>Pseudomonadati</taxon>
        <taxon>Acidobacteriota</taxon>
        <taxon>Terriglobia</taxon>
        <taxon>Terriglobales</taxon>
        <taxon>Acidobacteriaceae</taxon>
        <taxon>Edaphobacter</taxon>
    </lineage>
</organism>
<keyword evidence="6" id="KW-0472">Membrane</keyword>
<dbReference type="GO" id="GO:1990281">
    <property type="term" value="C:efflux pump complex"/>
    <property type="evidence" value="ECO:0007669"/>
    <property type="project" value="TreeGrafter"/>
</dbReference>
<dbReference type="Proteomes" id="UP000292958">
    <property type="component" value="Unassembled WGS sequence"/>
</dbReference>
<evidence type="ECO:0000256" key="1">
    <source>
        <dbReference type="ARBA" id="ARBA00004442"/>
    </source>
</evidence>
<comment type="similarity">
    <text evidence="2">Belongs to the outer membrane factor (OMF) (TC 1.B.17) family.</text>
</comment>